<evidence type="ECO:0000313" key="2">
    <source>
        <dbReference type="EMBL" id="KKN14706.1"/>
    </source>
</evidence>
<sequence length="184" mass="19909">MAMPTFTRAASRYNLLKLHGRHLEVHRRLSVGQPLVQIMRELGMSRSTVNYTRDCDLGQARMGELQGERDKKAIDVQREIAEFAPLALEGMVALAVDPNSSQRTKFDTNRWFLETAGFSPTHKSESTVAHLSRDDIAKMRDDAAGANPIDVTPADVTPADVTLVEGEKSGGANGSAVSGSGGDD</sequence>
<protein>
    <submittedName>
        <fullName evidence="2">Uncharacterized protein</fullName>
    </submittedName>
</protein>
<feature type="compositionally biased region" description="Gly residues" evidence="1">
    <location>
        <begin position="169"/>
        <end position="184"/>
    </location>
</feature>
<dbReference type="EMBL" id="LAZR01003791">
    <property type="protein sequence ID" value="KKN14706.1"/>
    <property type="molecule type" value="Genomic_DNA"/>
</dbReference>
<feature type="region of interest" description="Disordered" evidence="1">
    <location>
        <begin position="164"/>
        <end position="184"/>
    </location>
</feature>
<organism evidence="2">
    <name type="scientific">marine sediment metagenome</name>
    <dbReference type="NCBI Taxonomy" id="412755"/>
    <lineage>
        <taxon>unclassified sequences</taxon>
        <taxon>metagenomes</taxon>
        <taxon>ecological metagenomes</taxon>
    </lineage>
</organism>
<comment type="caution">
    <text evidence="2">The sequence shown here is derived from an EMBL/GenBank/DDBJ whole genome shotgun (WGS) entry which is preliminary data.</text>
</comment>
<reference evidence="2" key="1">
    <citation type="journal article" date="2015" name="Nature">
        <title>Complex archaea that bridge the gap between prokaryotes and eukaryotes.</title>
        <authorList>
            <person name="Spang A."/>
            <person name="Saw J.H."/>
            <person name="Jorgensen S.L."/>
            <person name="Zaremba-Niedzwiedzka K."/>
            <person name="Martijn J."/>
            <person name="Lind A.E."/>
            <person name="van Eijk R."/>
            <person name="Schleper C."/>
            <person name="Guy L."/>
            <person name="Ettema T.J."/>
        </authorList>
    </citation>
    <scope>NUCLEOTIDE SEQUENCE</scope>
</reference>
<dbReference type="AlphaFoldDB" id="A0A0F9QNJ8"/>
<proteinExistence type="predicted"/>
<gene>
    <name evidence="2" type="ORF">LCGC14_0993350</name>
</gene>
<evidence type="ECO:0000256" key="1">
    <source>
        <dbReference type="SAM" id="MobiDB-lite"/>
    </source>
</evidence>
<name>A0A0F9QNJ8_9ZZZZ</name>
<accession>A0A0F9QNJ8</accession>